<dbReference type="GO" id="GO:0003677">
    <property type="term" value="F:DNA binding"/>
    <property type="evidence" value="ECO:0007669"/>
    <property type="project" value="UniProtKB-KW"/>
</dbReference>
<name>A0A139MB68_STROR</name>
<organism evidence="3 4">
    <name type="scientific">Streptococcus oralis</name>
    <dbReference type="NCBI Taxonomy" id="1303"/>
    <lineage>
        <taxon>Bacteria</taxon>
        <taxon>Bacillati</taxon>
        <taxon>Bacillota</taxon>
        <taxon>Bacilli</taxon>
        <taxon>Lactobacillales</taxon>
        <taxon>Streptococcaceae</taxon>
        <taxon>Streptococcus</taxon>
    </lineage>
</organism>
<feature type="domain" description="HTH cro/C1-type" evidence="2">
    <location>
        <begin position="6"/>
        <end position="60"/>
    </location>
</feature>
<dbReference type="PANTHER" id="PTHR46558">
    <property type="entry name" value="TRACRIPTIONAL REGULATORY PROTEIN-RELATED-RELATED"/>
    <property type="match status" value="1"/>
</dbReference>
<gene>
    <name evidence="3" type="ORF">SORDD05_00624</name>
</gene>
<dbReference type="RefSeq" id="WP_061417059.1">
    <property type="nucleotide sequence ID" value="NZ_KQ969037.1"/>
</dbReference>
<dbReference type="SUPFAM" id="SSF47413">
    <property type="entry name" value="lambda repressor-like DNA-binding domains"/>
    <property type="match status" value="1"/>
</dbReference>
<protein>
    <submittedName>
        <fullName evidence="3">Transcriptional regulator, XRE family</fullName>
    </submittedName>
</protein>
<dbReference type="PATRIC" id="fig|1303.76.peg.656"/>
<sequence length="112" mass="12746">MLPERLKNLRKKAGLTQKQIAEKLQVGQNSYSNWEKGNRTPIQPTIEKLAEILNTSSEYLTGITDDPTRLKVSETDIDTAIDNSVAYDGTPITDNDRENIKDFLKEYFANKK</sequence>
<evidence type="ECO:0000313" key="3">
    <source>
        <dbReference type="EMBL" id="KXT60797.1"/>
    </source>
</evidence>
<dbReference type="CDD" id="cd00093">
    <property type="entry name" value="HTH_XRE"/>
    <property type="match status" value="1"/>
</dbReference>
<dbReference type="Proteomes" id="UP000070541">
    <property type="component" value="Unassembled WGS sequence"/>
</dbReference>
<dbReference type="Gene3D" id="1.10.260.40">
    <property type="entry name" value="lambda repressor-like DNA-binding domains"/>
    <property type="match status" value="1"/>
</dbReference>
<dbReference type="AlphaFoldDB" id="A0A139MB68"/>
<evidence type="ECO:0000313" key="4">
    <source>
        <dbReference type="Proteomes" id="UP000070541"/>
    </source>
</evidence>
<reference evidence="3 4" key="1">
    <citation type="submission" date="2016-01" db="EMBL/GenBank/DDBJ databases">
        <title>Highly variable Streptococcus oralis are common among viridans streptococci isolated from primates.</title>
        <authorList>
            <person name="Denapaite D."/>
            <person name="Rieger M."/>
            <person name="Koendgen S."/>
            <person name="Brueckner R."/>
            <person name="Ochigava I."/>
            <person name="Kappeler P."/>
            <person name="Maetz-Rensing K."/>
            <person name="Leendertz F."/>
            <person name="Hakenbeck R."/>
        </authorList>
    </citation>
    <scope>NUCLEOTIDE SEQUENCE [LARGE SCALE GENOMIC DNA]</scope>
    <source>
        <strain evidence="3 4">DD05</strain>
    </source>
</reference>
<keyword evidence="1" id="KW-0238">DNA-binding</keyword>
<dbReference type="PANTHER" id="PTHR46558:SF13">
    <property type="entry name" value="HTH-TYPE TRANSCRIPTIONAL REGULATOR IMMR"/>
    <property type="match status" value="1"/>
</dbReference>
<dbReference type="PROSITE" id="PS50943">
    <property type="entry name" value="HTH_CROC1"/>
    <property type="match status" value="1"/>
</dbReference>
<dbReference type="EMBL" id="LQOG01000020">
    <property type="protein sequence ID" value="KXT60797.1"/>
    <property type="molecule type" value="Genomic_DNA"/>
</dbReference>
<dbReference type="InterPro" id="IPR010982">
    <property type="entry name" value="Lambda_DNA-bd_dom_sf"/>
</dbReference>
<dbReference type="InterPro" id="IPR001387">
    <property type="entry name" value="Cro/C1-type_HTH"/>
</dbReference>
<accession>A0A139MB68</accession>
<evidence type="ECO:0000259" key="2">
    <source>
        <dbReference type="PROSITE" id="PS50943"/>
    </source>
</evidence>
<proteinExistence type="predicted"/>
<dbReference type="Pfam" id="PF01381">
    <property type="entry name" value="HTH_3"/>
    <property type="match status" value="1"/>
</dbReference>
<dbReference type="SMART" id="SM00530">
    <property type="entry name" value="HTH_XRE"/>
    <property type="match status" value="1"/>
</dbReference>
<evidence type="ECO:0000256" key="1">
    <source>
        <dbReference type="ARBA" id="ARBA00023125"/>
    </source>
</evidence>
<comment type="caution">
    <text evidence="3">The sequence shown here is derived from an EMBL/GenBank/DDBJ whole genome shotgun (WGS) entry which is preliminary data.</text>
</comment>